<dbReference type="InterPro" id="IPR011257">
    <property type="entry name" value="DNA_glycosylase"/>
</dbReference>
<dbReference type="PANTHER" id="PTHR43003:SF12">
    <property type="entry name" value="DNA-3-METHYLADENINE GLYCOSYLASE"/>
    <property type="match status" value="1"/>
</dbReference>
<dbReference type="InterPro" id="IPR003265">
    <property type="entry name" value="HhH-GPD_domain"/>
</dbReference>
<dbReference type="RefSeq" id="WP_258389234.1">
    <property type="nucleotide sequence ID" value="NZ_CP091430.1"/>
</dbReference>
<dbReference type="InterPro" id="IPR012904">
    <property type="entry name" value="OGG_N"/>
</dbReference>
<accession>A0ABY5SGV6</accession>
<dbReference type="InterPro" id="IPR051912">
    <property type="entry name" value="Alkylbase_DNA_Glycosylase/TA"/>
</dbReference>
<dbReference type="SUPFAM" id="SSF48150">
    <property type="entry name" value="DNA-glycosylase"/>
    <property type="match status" value="1"/>
</dbReference>
<evidence type="ECO:0000313" key="7">
    <source>
        <dbReference type="EMBL" id="UVI33181.1"/>
    </source>
</evidence>
<gene>
    <name evidence="7" type="ORF">L1F29_15650</name>
</gene>
<evidence type="ECO:0000313" key="8">
    <source>
        <dbReference type="Proteomes" id="UP001057877"/>
    </source>
</evidence>
<keyword evidence="8" id="KW-1185">Reference proteome</keyword>
<dbReference type="SUPFAM" id="SSF55945">
    <property type="entry name" value="TATA-box binding protein-like"/>
    <property type="match status" value="1"/>
</dbReference>
<dbReference type="Gene3D" id="1.10.1670.10">
    <property type="entry name" value="Helix-hairpin-Helix base-excision DNA repair enzymes (C-terminal)"/>
    <property type="match status" value="1"/>
</dbReference>
<reference evidence="7" key="1">
    <citation type="submission" date="2022-01" db="EMBL/GenBank/DDBJ databases">
        <title>Paenibacillus spongiae sp. nov., isolated from marine sponge.</title>
        <authorList>
            <person name="Li Z."/>
            <person name="Zhang M."/>
        </authorList>
    </citation>
    <scope>NUCLEOTIDE SEQUENCE</scope>
    <source>
        <strain evidence="7">PHS-Z3</strain>
    </source>
</reference>
<dbReference type="EC" id="3.2.2.21" evidence="2"/>
<organism evidence="7 8">
    <name type="scientific">Paenibacillus spongiae</name>
    <dbReference type="NCBI Taxonomy" id="2909671"/>
    <lineage>
        <taxon>Bacteria</taxon>
        <taxon>Bacillati</taxon>
        <taxon>Bacillota</taxon>
        <taxon>Bacilli</taxon>
        <taxon>Bacillales</taxon>
        <taxon>Paenibacillaceae</taxon>
        <taxon>Paenibacillus</taxon>
    </lineage>
</organism>
<proteinExistence type="predicted"/>
<dbReference type="SMART" id="SM00478">
    <property type="entry name" value="ENDO3c"/>
    <property type="match status" value="1"/>
</dbReference>
<evidence type="ECO:0000256" key="1">
    <source>
        <dbReference type="ARBA" id="ARBA00000086"/>
    </source>
</evidence>
<dbReference type="CDD" id="cd00056">
    <property type="entry name" value="ENDO3c"/>
    <property type="match status" value="1"/>
</dbReference>
<keyword evidence="4" id="KW-0378">Hydrolase</keyword>
<keyword evidence="5" id="KW-0234">DNA repair</keyword>
<name>A0ABY5SGV6_9BACL</name>
<sequence>MSVSGFELPLPSPFDFQQCLKYMARSPIECLYTADSEGVNRLLRVGTSQRLIRLSCRNNNAMQIQLLRGDALAIREQEELARYIRDWFDLDRDLEPFMQLSKGDPFLWPLAESFYGLRVVGIPDLFEALCWAIVGQQVNLTFAYKLKQRLTEQYGEAAEWEGGTYRLFPTPERFANVTIDQLCSLQLTRNKARTIIEVASCMTNGDLRREELLTLPDPESVDKRLTAIKGIGPWTAQYVRMRCLGDQTALPIGDVGLQNAVKQMLGLDRKPTPRELRDLFEQWPGWESYITFYLWRTLY</sequence>
<dbReference type="Proteomes" id="UP001057877">
    <property type="component" value="Chromosome"/>
</dbReference>
<feature type="domain" description="HhH-GPD" evidence="6">
    <location>
        <begin position="134"/>
        <end position="299"/>
    </location>
</feature>
<comment type="catalytic activity">
    <reaction evidence="1">
        <text>Hydrolysis of alkylated DNA, releasing 3-methyladenine, 3-methylguanine, 7-methylguanine and 7-methyladenine.</text>
        <dbReference type="EC" id="3.2.2.21"/>
    </reaction>
</comment>
<dbReference type="Gene3D" id="1.10.340.30">
    <property type="entry name" value="Hypothetical protein, domain 2"/>
    <property type="match status" value="1"/>
</dbReference>
<keyword evidence="3" id="KW-0227">DNA damage</keyword>
<evidence type="ECO:0000256" key="5">
    <source>
        <dbReference type="ARBA" id="ARBA00023204"/>
    </source>
</evidence>
<dbReference type="PANTHER" id="PTHR43003">
    <property type="entry name" value="DNA-3-METHYLADENINE GLYCOSYLASE"/>
    <property type="match status" value="1"/>
</dbReference>
<dbReference type="Pfam" id="PF00730">
    <property type="entry name" value="HhH-GPD"/>
    <property type="match status" value="1"/>
</dbReference>
<evidence type="ECO:0000256" key="2">
    <source>
        <dbReference type="ARBA" id="ARBA00012000"/>
    </source>
</evidence>
<dbReference type="InterPro" id="IPR023170">
    <property type="entry name" value="HhH_base_excis_C"/>
</dbReference>
<dbReference type="Pfam" id="PF07934">
    <property type="entry name" value="OGG_N"/>
    <property type="match status" value="1"/>
</dbReference>
<dbReference type="Gene3D" id="3.30.310.20">
    <property type="entry name" value="DNA-3-methyladenine glycosylase AlkA, N-terminal domain"/>
    <property type="match status" value="1"/>
</dbReference>
<evidence type="ECO:0000256" key="4">
    <source>
        <dbReference type="ARBA" id="ARBA00022801"/>
    </source>
</evidence>
<evidence type="ECO:0000259" key="6">
    <source>
        <dbReference type="SMART" id="SM00478"/>
    </source>
</evidence>
<evidence type="ECO:0000256" key="3">
    <source>
        <dbReference type="ARBA" id="ARBA00022763"/>
    </source>
</evidence>
<dbReference type="EMBL" id="CP091430">
    <property type="protein sequence ID" value="UVI33181.1"/>
    <property type="molecule type" value="Genomic_DNA"/>
</dbReference>
<dbReference type="InterPro" id="IPR037046">
    <property type="entry name" value="AlkA_N_sf"/>
</dbReference>
<protein>
    <recommendedName>
        <fullName evidence="2">DNA-3-methyladenine glycosylase II</fullName>
        <ecNumber evidence="2">3.2.2.21</ecNumber>
    </recommendedName>
</protein>